<dbReference type="InterPro" id="IPR053950">
    <property type="entry name" value="CAP_N"/>
</dbReference>
<evidence type="ECO:0000313" key="3">
    <source>
        <dbReference type="EMBL" id="KNE70390.1"/>
    </source>
</evidence>
<dbReference type="GO" id="GO:0007015">
    <property type="term" value="P:actin filament organization"/>
    <property type="evidence" value="ECO:0007669"/>
    <property type="project" value="TreeGrafter"/>
</dbReference>
<dbReference type="GO" id="GO:0003779">
    <property type="term" value="F:actin binding"/>
    <property type="evidence" value="ECO:0007669"/>
    <property type="project" value="InterPro"/>
</dbReference>
<dbReference type="Pfam" id="PF21938">
    <property type="entry name" value="CAP_N"/>
    <property type="match status" value="1"/>
</dbReference>
<name>A0A0L0T6M0_ALLM3</name>
<dbReference type="InterPro" id="IPR036222">
    <property type="entry name" value="CAP_N_sf"/>
</dbReference>
<dbReference type="InterPro" id="IPR001837">
    <property type="entry name" value="Adenylate_cyclase-assoc_CAP"/>
</dbReference>
<accession>A0A0L0T6M0</accession>
<keyword evidence="4" id="KW-1185">Reference proteome</keyword>
<feature type="non-terminal residue" evidence="3">
    <location>
        <position position="1"/>
    </location>
</feature>
<organism evidence="3 4">
    <name type="scientific">Allomyces macrogynus (strain ATCC 38327)</name>
    <name type="common">Allomyces javanicus var. macrogynus</name>
    <dbReference type="NCBI Taxonomy" id="578462"/>
    <lineage>
        <taxon>Eukaryota</taxon>
        <taxon>Fungi</taxon>
        <taxon>Fungi incertae sedis</taxon>
        <taxon>Blastocladiomycota</taxon>
        <taxon>Blastocladiomycetes</taxon>
        <taxon>Blastocladiales</taxon>
        <taxon>Blastocladiaceae</taxon>
        <taxon>Allomyces</taxon>
    </lineage>
</organism>
<gene>
    <name evidence="3" type="ORF">AMAG_20098</name>
</gene>
<feature type="compositionally biased region" description="Pro residues" evidence="1">
    <location>
        <begin position="85"/>
        <end position="98"/>
    </location>
</feature>
<reference evidence="3 4" key="1">
    <citation type="submission" date="2009-11" db="EMBL/GenBank/DDBJ databases">
        <title>Annotation of Allomyces macrogynus ATCC 38327.</title>
        <authorList>
            <consortium name="The Broad Institute Genome Sequencing Platform"/>
            <person name="Russ C."/>
            <person name="Cuomo C."/>
            <person name="Burger G."/>
            <person name="Gray M.W."/>
            <person name="Holland P.W.H."/>
            <person name="King N."/>
            <person name="Lang F.B.F."/>
            <person name="Roger A.J."/>
            <person name="Ruiz-Trillo I."/>
            <person name="Young S.K."/>
            <person name="Zeng Q."/>
            <person name="Gargeya S."/>
            <person name="Fitzgerald M."/>
            <person name="Haas B."/>
            <person name="Abouelleil A."/>
            <person name="Alvarado L."/>
            <person name="Arachchi H.M."/>
            <person name="Berlin A."/>
            <person name="Chapman S.B."/>
            <person name="Gearin G."/>
            <person name="Goldberg J."/>
            <person name="Griggs A."/>
            <person name="Gujja S."/>
            <person name="Hansen M."/>
            <person name="Heiman D."/>
            <person name="Howarth C."/>
            <person name="Larimer J."/>
            <person name="Lui A."/>
            <person name="MacDonald P.J.P."/>
            <person name="McCowen C."/>
            <person name="Montmayeur A."/>
            <person name="Murphy C."/>
            <person name="Neiman D."/>
            <person name="Pearson M."/>
            <person name="Priest M."/>
            <person name="Roberts A."/>
            <person name="Saif S."/>
            <person name="Shea T."/>
            <person name="Sisk P."/>
            <person name="Stolte C."/>
            <person name="Sykes S."/>
            <person name="Wortman J."/>
            <person name="Nusbaum C."/>
            <person name="Birren B."/>
        </authorList>
    </citation>
    <scope>NUCLEOTIDE SEQUENCE [LARGE SCALE GENOMIC DNA]</scope>
    <source>
        <strain evidence="3 4">ATCC 38327</strain>
    </source>
</reference>
<evidence type="ECO:0000256" key="1">
    <source>
        <dbReference type="SAM" id="MobiDB-lite"/>
    </source>
</evidence>
<evidence type="ECO:0000259" key="2">
    <source>
        <dbReference type="Pfam" id="PF21938"/>
    </source>
</evidence>
<dbReference type="EMBL" id="GG745365">
    <property type="protein sequence ID" value="KNE70390.1"/>
    <property type="molecule type" value="Genomic_DNA"/>
</dbReference>
<dbReference type="PANTHER" id="PTHR10652">
    <property type="entry name" value="ADENYLYL CYCLASE-ASSOCIATED PROTEIN"/>
    <property type="match status" value="1"/>
</dbReference>
<dbReference type="eggNOG" id="KOG2675">
    <property type="taxonomic scope" value="Eukaryota"/>
</dbReference>
<proteinExistence type="predicted"/>
<dbReference type="GO" id="GO:0019933">
    <property type="term" value="P:cAMP-mediated signaling"/>
    <property type="evidence" value="ECO:0007669"/>
    <property type="project" value="TreeGrafter"/>
</dbReference>
<dbReference type="Gene3D" id="1.25.40.330">
    <property type="entry name" value="Adenylate cyclase-associated CAP, N-terminal domain"/>
    <property type="match status" value="1"/>
</dbReference>
<sequence>MRDAAQFYLNRVAREWRDKDATHVEWGKAFTTTLNALNKYVMEWHTTGLAWNAKGVDLKTALDQVKAGGAPAAAPGAPRARAPPAGGPPPPPPPPPSAPHGAARGPSAARRVPPRAPIWGRCLLRQLNVGSAITGRA</sequence>
<dbReference type="Proteomes" id="UP000054350">
    <property type="component" value="Unassembled WGS sequence"/>
</dbReference>
<feature type="region of interest" description="Disordered" evidence="1">
    <location>
        <begin position="66"/>
        <end position="115"/>
    </location>
</feature>
<feature type="compositionally biased region" description="Low complexity" evidence="1">
    <location>
        <begin position="99"/>
        <end position="111"/>
    </location>
</feature>
<dbReference type="PANTHER" id="PTHR10652:SF0">
    <property type="entry name" value="ADENYLYL CYCLASE-ASSOCIATED PROTEIN"/>
    <property type="match status" value="1"/>
</dbReference>
<dbReference type="OrthoDB" id="77251at2759"/>
<dbReference type="GO" id="GO:0005737">
    <property type="term" value="C:cytoplasm"/>
    <property type="evidence" value="ECO:0007669"/>
    <property type="project" value="TreeGrafter"/>
</dbReference>
<evidence type="ECO:0000313" key="4">
    <source>
        <dbReference type="Proteomes" id="UP000054350"/>
    </source>
</evidence>
<feature type="domain" description="CAP N-terminal" evidence="2">
    <location>
        <begin position="1"/>
        <end position="49"/>
    </location>
</feature>
<dbReference type="AlphaFoldDB" id="A0A0L0T6M0"/>
<feature type="compositionally biased region" description="Low complexity" evidence="1">
    <location>
        <begin position="67"/>
        <end position="84"/>
    </location>
</feature>
<dbReference type="STRING" id="578462.A0A0L0T6M0"/>
<protein>
    <recommendedName>
        <fullName evidence="2">CAP N-terminal domain-containing protein</fullName>
    </recommendedName>
</protein>
<dbReference type="GO" id="GO:0008179">
    <property type="term" value="F:adenylate cyclase binding"/>
    <property type="evidence" value="ECO:0007669"/>
    <property type="project" value="TreeGrafter"/>
</dbReference>
<dbReference type="VEuPathDB" id="FungiDB:AMAG_20098"/>
<dbReference type="SUPFAM" id="SSF101278">
    <property type="entry name" value="N-terminal domain of adenylylcyclase associated protein, CAP"/>
    <property type="match status" value="1"/>
</dbReference>
<dbReference type="GO" id="GO:0000902">
    <property type="term" value="P:cell morphogenesis"/>
    <property type="evidence" value="ECO:0007669"/>
    <property type="project" value="TreeGrafter"/>
</dbReference>
<reference evidence="4" key="2">
    <citation type="submission" date="2009-11" db="EMBL/GenBank/DDBJ databases">
        <title>The Genome Sequence of Allomyces macrogynus strain ATCC 38327.</title>
        <authorList>
            <consortium name="The Broad Institute Genome Sequencing Platform"/>
            <person name="Russ C."/>
            <person name="Cuomo C."/>
            <person name="Shea T."/>
            <person name="Young S.K."/>
            <person name="Zeng Q."/>
            <person name="Koehrsen M."/>
            <person name="Haas B."/>
            <person name="Borodovsky M."/>
            <person name="Guigo R."/>
            <person name="Alvarado L."/>
            <person name="Berlin A."/>
            <person name="Borenstein D."/>
            <person name="Chen Z."/>
            <person name="Engels R."/>
            <person name="Freedman E."/>
            <person name="Gellesch M."/>
            <person name="Goldberg J."/>
            <person name="Griggs A."/>
            <person name="Gujja S."/>
            <person name="Heiman D."/>
            <person name="Hepburn T."/>
            <person name="Howarth C."/>
            <person name="Jen D."/>
            <person name="Larson L."/>
            <person name="Lewis B."/>
            <person name="Mehta T."/>
            <person name="Park D."/>
            <person name="Pearson M."/>
            <person name="Roberts A."/>
            <person name="Saif S."/>
            <person name="Shenoy N."/>
            <person name="Sisk P."/>
            <person name="Stolte C."/>
            <person name="Sykes S."/>
            <person name="Walk T."/>
            <person name="White J."/>
            <person name="Yandava C."/>
            <person name="Burger G."/>
            <person name="Gray M.W."/>
            <person name="Holland P.W.H."/>
            <person name="King N."/>
            <person name="Lang F.B.F."/>
            <person name="Roger A.J."/>
            <person name="Ruiz-Trillo I."/>
            <person name="Lander E."/>
            <person name="Nusbaum C."/>
        </authorList>
    </citation>
    <scope>NUCLEOTIDE SEQUENCE [LARGE SCALE GENOMIC DNA]</scope>
    <source>
        <strain evidence="4">ATCC 38327</strain>
    </source>
</reference>